<evidence type="ECO:0000256" key="4">
    <source>
        <dbReference type="ARBA" id="ARBA00022692"/>
    </source>
</evidence>
<dbReference type="InterPro" id="IPR002586">
    <property type="entry name" value="CobQ/CobB/MinD/ParA_Nub-bd_dom"/>
</dbReference>
<keyword evidence="3" id="KW-1003">Cell membrane</keyword>
<evidence type="ECO:0000259" key="9">
    <source>
        <dbReference type="Pfam" id="PF02706"/>
    </source>
</evidence>
<evidence type="ECO:0000313" key="12">
    <source>
        <dbReference type="Proteomes" id="UP001526143"/>
    </source>
</evidence>
<gene>
    <name evidence="11" type="ORF">OGM63_03030</name>
</gene>
<keyword evidence="5 7" id="KW-1133">Transmembrane helix</keyword>
<evidence type="ECO:0000256" key="1">
    <source>
        <dbReference type="ARBA" id="ARBA00004651"/>
    </source>
</evidence>
<proteinExistence type="inferred from homology"/>
<evidence type="ECO:0000256" key="3">
    <source>
        <dbReference type="ARBA" id="ARBA00022475"/>
    </source>
</evidence>
<dbReference type="InterPro" id="IPR050445">
    <property type="entry name" value="Bact_polysacc_biosynth/exp"/>
</dbReference>
<dbReference type="PANTHER" id="PTHR32309">
    <property type="entry name" value="TYROSINE-PROTEIN KINASE"/>
    <property type="match status" value="1"/>
</dbReference>
<dbReference type="PANTHER" id="PTHR32309:SF13">
    <property type="entry name" value="FERRIC ENTEROBACTIN TRANSPORT PROTEIN FEPE"/>
    <property type="match status" value="1"/>
</dbReference>
<organism evidence="11 12">
    <name type="scientific">Plectonema radiosum NIES-515</name>
    <dbReference type="NCBI Taxonomy" id="2986073"/>
    <lineage>
        <taxon>Bacteria</taxon>
        <taxon>Bacillati</taxon>
        <taxon>Cyanobacteriota</taxon>
        <taxon>Cyanophyceae</taxon>
        <taxon>Oscillatoriophycideae</taxon>
        <taxon>Oscillatoriales</taxon>
        <taxon>Microcoleaceae</taxon>
        <taxon>Plectonema</taxon>
    </lineage>
</organism>
<feature type="transmembrane region" description="Helical" evidence="7">
    <location>
        <begin position="417"/>
        <end position="439"/>
    </location>
</feature>
<feature type="domain" description="CobQ/CobB/MinD/ParA nucleotide binding" evidence="8">
    <location>
        <begin position="500"/>
        <end position="662"/>
    </location>
</feature>
<dbReference type="SUPFAM" id="SSF52540">
    <property type="entry name" value="P-loop containing nucleoside triphosphate hydrolases"/>
    <property type="match status" value="1"/>
</dbReference>
<dbReference type="RefSeq" id="WP_263744029.1">
    <property type="nucleotide sequence ID" value="NZ_JAOWRF010000041.1"/>
</dbReference>
<dbReference type="InterPro" id="IPR032807">
    <property type="entry name" value="GNVR"/>
</dbReference>
<dbReference type="InterPro" id="IPR003856">
    <property type="entry name" value="LPS_length_determ_N"/>
</dbReference>
<comment type="similarity">
    <text evidence="2">Belongs to the CpsC/CapA family.</text>
</comment>
<comment type="subcellular location">
    <subcellularLocation>
        <location evidence="1">Cell membrane</location>
        <topology evidence="1">Multi-pass membrane protein</topology>
    </subcellularLocation>
</comment>
<evidence type="ECO:0000256" key="7">
    <source>
        <dbReference type="SAM" id="Phobius"/>
    </source>
</evidence>
<dbReference type="Gene3D" id="3.40.50.300">
    <property type="entry name" value="P-loop containing nucleotide triphosphate hydrolases"/>
    <property type="match status" value="1"/>
</dbReference>
<evidence type="ECO:0000256" key="2">
    <source>
        <dbReference type="ARBA" id="ARBA00006683"/>
    </source>
</evidence>
<evidence type="ECO:0000313" key="11">
    <source>
        <dbReference type="EMBL" id="MCV3212515.1"/>
    </source>
</evidence>
<keyword evidence="12" id="KW-1185">Reference proteome</keyword>
<evidence type="ECO:0000256" key="6">
    <source>
        <dbReference type="ARBA" id="ARBA00023136"/>
    </source>
</evidence>
<dbReference type="Pfam" id="PF01656">
    <property type="entry name" value="CbiA"/>
    <property type="match status" value="1"/>
</dbReference>
<evidence type="ECO:0000259" key="8">
    <source>
        <dbReference type="Pfam" id="PF01656"/>
    </source>
</evidence>
<dbReference type="EMBL" id="JAOWRF010000041">
    <property type="protein sequence ID" value="MCV3212515.1"/>
    <property type="molecule type" value="Genomic_DNA"/>
</dbReference>
<keyword evidence="4 7" id="KW-0812">Transmembrane</keyword>
<feature type="domain" description="Polysaccharide chain length determinant N-terminal" evidence="9">
    <location>
        <begin position="6"/>
        <end position="94"/>
    </location>
</feature>
<name>A0ABT3ATY6_9CYAN</name>
<dbReference type="Pfam" id="PF13807">
    <property type="entry name" value="GNVR"/>
    <property type="match status" value="1"/>
</dbReference>
<keyword evidence="6 7" id="KW-0472">Membrane</keyword>
<sequence length="677" mass="74469">MAKIAAIAIRHWKPLIFWNILILGITAASATFLPRVWTATTQLTISGTNGNLDANLGILGSLKNGTSDSSGTGNSQLNMQQSILNSDTLMERVLVKDPEKAEFKRLAIYKKLFKVSFTETSSILSISINGSSPELAKLRANNLTTLFQQRLNELRQTNRSSKRQLSIKELEGAKNNLILTQKALARFKQSSGLVDAEEQTKAIVSTIDSLTKAQLQADSQAGYSQNRVVTLSTRLRMSPNQAIRSLSLGENKDYQFIRSKLSEVEADLVRQRTKYTDDHPVVKELLQQKQALLSQIQSQVNQTAGGTSIDTTLNSQGQGRASLIEQLILAETEASGQQRLAQQIQSQLNKLKANLNSIPAQQERLAELQRSFEVAEGVYKGLVAQVQQTNIDIFDVYPNVEILDAARVDSKPVSPNLSLMVLNALLAGIIGSIALVLLLERRNPLLSPQDLQDMKFPIVVSIPRLKGIELKLELDNDTKVNFQRLASAVSLQPLNNRHLLITSAMEGEGKTTLTLGLARALVDLGFRVLMVDGDFLQAELTHKLGYTKELNSSLTPISIEPNLNLLPAIPQRGKILEMISGGRFQQALVDAKSHSEYDYVLVDTAPVSSTTATALMTAQIPNVLFVVRPGMSHSSSVRDSLEQLRQHQASILALVVNDVETTAKPYTHRLHDVLINQ</sequence>
<evidence type="ECO:0000256" key="5">
    <source>
        <dbReference type="ARBA" id="ARBA00022989"/>
    </source>
</evidence>
<comment type="caution">
    <text evidence="11">The sequence shown here is derived from an EMBL/GenBank/DDBJ whole genome shotgun (WGS) entry which is preliminary data.</text>
</comment>
<dbReference type="Pfam" id="PF02706">
    <property type="entry name" value="Wzz"/>
    <property type="match status" value="1"/>
</dbReference>
<evidence type="ECO:0000259" key="10">
    <source>
        <dbReference type="Pfam" id="PF13807"/>
    </source>
</evidence>
<dbReference type="Proteomes" id="UP001526143">
    <property type="component" value="Unassembled WGS sequence"/>
</dbReference>
<accession>A0ABT3ATY6</accession>
<feature type="domain" description="Tyrosine-protein kinase G-rich" evidence="10">
    <location>
        <begin position="360"/>
        <end position="438"/>
    </location>
</feature>
<dbReference type="InterPro" id="IPR027417">
    <property type="entry name" value="P-loop_NTPase"/>
</dbReference>
<protein>
    <submittedName>
        <fullName evidence="11">AAA family ATPase</fullName>
    </submittedName>
</protein>
<reference evidence="11 12" key="1">
    <citation type="submission" date="2022-10" db="EMBL/GenBank/DDBJ databases">
        <title>Identification of biosynthetic pathway for the production of the potent trypsin inhibitor radiosumin.</title>
        <authorList>
            <person name="Fewer D.P."/>
            <person name="Delbaje E."/>
            <person name="Ouyang X."/>
            <person name="Agostino P.D."/>
            <person name="Wahlsten M."/>
            <person name="Jokela J."/>
            <person name="Permi P."/>
            <person name="Haapaniemi E."/>
            <person name="Koistinen H."/>
        </authorList>
    </citation>
    <scope>NUCLEOTIDE SEQUENCE [LARGE SCALE GENOMIC DNA]</scope>
    <source>
        <strain evidence="11 12">NIES-515</strain>
    </source>
</reference>